<evidence type="ECO:0000256" key="2">
    <source>
        <dbReference type="ARBA" id="ARBA00006490"/>
    </source>
</evidence>
<evidence type="ECO:0000256" key="7">
    <source>
        <dbReference type="ARBA" id="ARBA00023004"/>
    </source>
</evidence>
<gene>
    <name evidence="12" type="ORF">DCO56_05520</name>
</gene>
<sequence length="380" mass="42008">MDNINSNFIYLDYNATTPVDERVLNEMLPFFRTGYANPSGSHLFSLTIQDAMDQASENIADRLSTLPQNIIFTSGATESINLVLKGLQFSPKKHIVSISTEHKAVLESCTFMERLGFEVSFLKVDHQGMLDLRLLKESIREDTLLICTMLVNNETGIILPIKQICEIAHQSHALVLCDATQAVGKMNISLQHVDVDFMAFSAHKFYGPKGIGGLYTASRVKEQVIPQIHGGGQQQGWRSGTVNTTGIIGMAAALRIALEDLEVDQHHIKQLRDHFESELLTIPDTFINGSTSHRLFNTTNICFKGVLSDQLITRLGTISVSSGSACSAVTSRPSHVLKAMGLSDLDALSSIRFSLGRFTREAEISQTIMRVKQLVEKLRT</sequence>
<dbReference type="PANTHER" id="PTHR11601:SF34">
    <property type="entry name" value="CYSTEINE DESULFURASE"/>
    <property type="match status" value="1"/>
</dbReference>
<feature type="domain" description="Aminotransferase class V" evidence="11">
    <location>
        <begin position="9"/>
        <end position="365"/>
    </location>
</feature>
<reference evidence="12 13" key="1">
    <citation type="submission" date="2018-04" db="EMBL/GenBank/DDBJ databases">
        <title>Sphingobacterium sp. M46 Genome.</title>
        <authorList>
            <person name="Cheng J."/>
            <person name="Li Y."/>
        </authorList>
    </citation>
    <scope>NUCLEOTIDE SEQUENCE [LARGE SCALE GENOMIC DNA]</scope>
    <source>
        <strain evidence="12 13">M46</strain>
    </source>
</reference>
<dbReference type="Gene3D" id="3.40.640.10">
    <property type="entry name" value="Type I PLP-dependent aspartate aminotransferase-like (Major domain)"/>
    <property type="match status" value="1"/>
</dbReference>
<dbReference type="EC" id="2.8.1.7" evidence="3"/>
<evidence type="ECO:0000256" key="5">
    <source>
        <dbReference type="ARBA" id="ARBA00022723"/>
    </source>
</evidence>
<dbReference type="Pfam" id="PF00266">
    <property type="entry name" value="Aminotran_5"/>
    <property type="match status" value="1"/>
</dbReference>
<accession>A0A363P008</accession>
<dbReference type="InterPro" id="IPR015422">
    <property type="entry name" value="PyrdxlP-dep_Trfase_small"/>
</dbReference>
<evidence type="ECO:0000256" key="6">
    <source>
        <dbReference type="ARBA" id="ARBA00022898"/>
    </source>
</evidence>
<keyword evidence="4 12" id="KW-0808">Transferase</keyword>
<dbReference type="EMBL" id="QCXX01000001">
    <property type="protein sequence ID" value="PUV26404.1"/>
    <property type="molecule type" value="Genomic_DNA"/>
</dbReference>
<comment type="catalytic activity">
    <reaction evidence="9">
        <text>(sulfur carrier)-H + L-cysteine = (sulfur carrier)-SH + L-alanine</text>
        <dbReference type="Rhea" id="RHEA:43892"/>
        <dbReference type="Rhea" id="RHEA-COMP:14737"/>
        <dbReference type="Rhea" id="RHEA-COMP:14739"/>
        <dbReference type="ChEBI" id="CHEBI:29917"/>
        <dbReference type="ChEBI" id="CHEBI:35235"/>
        <dbReference type="ChEBI" id="CHEBI:57972"/>
        <dbReference type="ChEBI" id="CHEBI:64428"/>
        <dbReference type="EC" id="2.8.1.7"/>
    </reaction>
</comment>
<dbReference type="Gene3D" id="3.90.1150.10">
    <property type="entry name" value="Aspartate Aminotransferase, domain 1"/>
    <property type="match status" value="1"/>
</dbReference>
<protein>
    <recommendedName>
        <fullName evidence="3">cysteine desulfurase</fullName>
        <ecNumber evidence="3">2.8.1.7</ecNumber>
    </recommendedName>
</protein>
<dbReference type="PANTHER" id="PTHR11601">
    <property type="entry name" value="CYSTEINE DESULFURYLASE FAMILY MEMBER"/>
    <property type="match status" value="1"/>
</dbReference>
<dbReference type="GO" id="GO:0031071">
    <property type="term" value="F:cysteine desulfurase activity"/>
    <property type="evidence" value="ECO:0007669"/>
    <property type="project" value="UniProtKB-EC"/>
</dbReference>
<dbReference type="RefSeq" id="WP_108632695.1">
    <property type="nucleotide sequence ID" value="NZ_QCXX01000001.1"/>
</dbReference>
<dbReference type="GO" id="GO:0046872">
    <property type="term" value="F:metal ion binding"/>
    <property type="evidence" value="ECO:0007669"/>
    <property type="project" value="UniProtKB-KW"/>
</dbReference>
<dbReference type="AlphaFoldDB" id="A0A363P008"/>
<dbReference type="InterPro" id="IPR000192">
    <property type="entry name" value="Aminotrans_V_dom"/>
</dbReference>
<keyword evidence="6" id="KW-0663">Pyridoxal phosphate</keyword>
<organism evidence="12 13">
    <name type="scientific">Sphingobacterium athyrii</name>
    <dbReference type="NCBI Taxonomy" id="2152717"/>
    <lineage>
        <taxon>Bacteria</taxon>
        <taxon>Pseudomonadati</taxon>
        <taxon>Bacteroidota</taxon>
        <taxon>Sphingobacteriia</taxon>
        <taxon>Sphingobacteriales</taxon>
        <taxon>Sphingobacteriaceae</taxon>
        <taxon>Sphingobacterium</taxon>
    </lineage>
</organism>
<comment type="caution">
    <text evidence="12">The sequence shown here is derived from an EMBL/GenBank/DDBJ whole genome shotgun (WGS) entry which is preliminary data.</text>
</comment>
<name>A0A363P008_9SPHI</name>
<proteinExistence type="inferred from homology"/>
<comment type="similarity">
    <text evidence="2">Belongs to the class-V pyridoxal-phosphate-dependent aminotransferase family. NifS/IscS subfamily.</text>
</comment>
<dbReference type="GO" id="GO:0051536">
    <property type="term" value="F:iron-sulfur cluster binding"/>
    <property type="evidence" value="ECO:0007669"/>
    <property type="project" value="UniProtKB-KW"/>
</dbReference>
<evidence type="ECO:0000256" key="10">
    <source>
        <dbReference type="RuleBase" id="RU004504"/>
    </source>
</evidence>
<evidence type="ECO:0000256" key="1">
    <source>
        <dbReference type="ARBA" id="ARBA00001933"/>
    </source>
</evidence>
<dbReference type="InterPro" id="IPR016454">
    <property type="entry name" value="Cysteine_dSase"/>
</dbReference>
<dbReference type="InterPro" id="IPR020578">
    <property type="entry name" value="Aminotrans_V_PyrdxlP_BS"/>
</dbReference>
<evidence type="ECO:0000256" key="4">
    <source>
        <dbReference type="ARBA" id="ARBA00022679"/>
    </source>
</evidence>
<dbReference type="InterPro" id="IPR015421">
    <property type="entry name" value="PyrdxlP-dep_Trfase_major"/>
</dbReference>
<keyword evidence="13" id="KW-1185">Reference proteome</keyword>
<dbReference type="SUPFAM" id="SSF53383">
    <property type="entry name" value="PLP-dependent transferases"/>
    <property type="match status" value="1"/>
</dbReference>
<evidence type="ECO:0000313" key="13">
    <source>
        <dbReference type="Proteomes" id="UP000250831"/>
    </source>
</evidence>
<dbReference type="PIRSF" id="PIRSF005572">
    <property type="entry name" value="NifS"/>
    <property type="match status" value="1"/>
</dbReference>
<keyword evidence="5" id="KW-0479">Metal-binding</keyword>
<evidence type="ECO:0000259" key="11">
    <source>
        <dbReference type="Pfam" id="PF00266"/>
    </source>
</evidence>
<dbReference type="InterPro" id="IPR015424">
    <property type="entry name" value="PyrdxlP-dep_Trfase"/>
</dbReference>
<evidence type="ECO:0000256" key="9">
    <source>
        <dbReference type="ARBA" id="ARBA00050776"/>
    </source>
</evidence>
<keyword evidence="8" id="KW-0411">Iron-sulfur</keyword>
<dbReference type="OrthoDB" id="9804366at2"/>
<evidence type="ECO:0000313" key="12">
    <source>
        <dbReference type="EMBL" id="PUV26404.1"/>
    </source>
</evidence>
<evidence type="ECO:0000256" key="8">
    <source>
        <dbReference type="ARBA" id="ARBA00023014"/>
    </source>
</evidence>
<evidence type="ECO:0000256" key="3">
    <source>
        <dbReference type="ARBA" id="ARBA00012239"/>
    </source>
</evidence>
<dbReference type="PROSITE" id="PS00595">
    <property type="entry name" value="AA_TRANSFER_CLASS_5"/>
    <property type="match status" value="1"/>
</dbReference>
<comment type="cofactor">
    <cofactor evidence="1 10">
        <name>pyridoxal 5'-phosphate</name>
        <dbReference type="ChEBI" id="CHEBI:597326"/>
    </cofactor>
</comment>
<keyword evidence="7" id="KW-0408">Iron</keyword>
<dbReference type="Proteomes" id="UP000250831">
    <property type="component" value="Unassembled WGS sequence"/>
</dbReference>